<proteinExistence type="predicted"/>
<gene>
    <name evidence="3" type="ORF">CHYS00102_LOCUS20235</name>
</gene>
<sequence length="424" mass="46730">MKRPSESNKTSFVATATLLLVLGGARAFVPSTFRRTSDVGSVNLPSFRDVRPPSPLFMSTALYQMKVNGTAAPKASKRPSRPDRKRMERARKHRKKGEKKQKPPPPKVEMKPLCPEGSTLDELYKAIKHAHKIHSEEDLEILTEFLVHKVDATFGYGYRGSLLSRVAVASLSMNRLDLAEAALDVRTRDHSGAFDPRESAAIVRALDRAGHMDRAEAVVREELALPAVFEGGGGAEATEEEKQVLVQRTLALRSIALWDFLSDDAQGGVATMEKVAALGPAVRRSKVDMQEDLKMNWERLVEVAAQCDARRRKTHADAGDDDAAKNKNKEEGLPCNLVYSVLNTMTTFPSENTNAIYEQLANALVRRVEFVTGAVSFDNLPKPDRGEVTFIGRSNVGKSSLVNMVSAAPIARTLPYHVRTSVRE</sequence>
<dbReference type="AlphaFoldDB" id="A0A7S1BQ48"/>
<feature type="chain" id="PRO_5031570359" description="G domain-containing protein" evidence="2">
    <location>
        <begin position="28"/>
        <end position="424"/>
    </location>
</feature>
<dbReference type="PANTHER" id="PTHR46498:SF1">
    <property type="entry name" value="GTP-BINDING PROTEIN 8"/>
    <property type="match status" value="1"/>
</dbReference>
<accession>A0A7S1BQ48</accession>
<feature type="region of interest" description="Disordered" evidence="1">
    <location>
        <begin position="68"/>
        <end position="114"/>
    </location>
</feature>
<dbReference type="PANTHER" id="PTHR46498">
    <property type="entry name" value="GTP-BINDING PROTEIN 8"/>
    <property type="match status" value="1"/>
</dbReference>
<dbReference type="GO" id="GO:0005739">
    <property type="term" value="C:mitochondrion"/>
    <property type="evidence" value="ECO:0007669"/>
    <property type="project" value="TreeGrafter"/>
</dbReference>
<evidence type="ECO:0008006" key="4">
    <source>
        <dbReference type="Google" id="ProtNLM"/>
    </source>
</evidence>
<dbReference type="Gene3D" id="3.40.50.300">
    <property type="entry name" value="P-loop containing nucleotide triphosphate hydrolases"/>
    <property type="match status" value="1"/>
</dbReference>
<organism evidence="3">
    <name type="scientific">Corethron hystrix</name>
    <dbReference type="NCBI Taxonomy" id="216773"/>
    <lineage>
        <taxon>Eukaryota</taxon>
        <taxon>Sar</taxon>
        <taxon>Stramenopiles</taxon>
        <taxon>Ochrophyta</taxon>
        <taxon>Bacillariophyta</taxon>
        <taxon>Coscinodiscophyceae</taxon>
        <taxon>Corethrophycidae</taxon>
        <taxon>Corethrales</taxon>
        <taxon>Corethraceae</taxon>
        <taxon>Corethron</taxon>
    </lineage>
</organism>
<evidence type="ECO:0000256" key="1">
    <source>
        <dbReference type="SAM" id="MobiDB-lite"/>
    </source>
</evidence>
<name>A0A7S1BQ48_9STRA</name>
<dbReference type="SUPFAM" id="SSF52540">
    <property type="entry name" value="P-loop containing nucleoside triphosphate hydrolases"/>
    <property type="match status" value="1"/>
</dbReference>
<reference evidence="3" key="1">
    <citation type="submission" date="2021-01" db="EMBL/GenBank/DDBJ databases">
        <authorList>
            <person name="Corre E."/>
            <person name="Pelletier E."/>
            <person name="Niang G."/>
            <person name="Scheremetjew M."/>
            <person name="Finn R."/>
            <person name="Kale V."/>
            <person name="Holt S."/>
            <person name="Cochrane G."/>
            <person name="Meng A."/>
            <person name="Brown T."/>
            <person name="Cohen L."/>
        </authorList>
    </citation>
    <scope>NUCLEOTIDE SEQUENCE</scope>
    <source>
        <strain evidence="3">308</strain>
    </source>
</reference>
<dbReference type="InterPro" id="IPR027417">
    <property type="entry name" value="P-loop_NTPase"/>
</dbReference>
<evidence type="ECO:0000256" key="2">
    <source>
        <dbReference type="SAM" id="SignalP"/>
    </source>
</evidence>
<dbReference type="EMBL" id="HBFR01027949">
    <property type="protein sequence ID" value="CAD8893026.1"/>
    <property type="molecule type" value="Transcribed_RNA"/>
</dbReference>
<keyword evidence="2" id="KW-0732">Signal</keyword>
<protein>
    <recommendedName>
        <fullName evidence="4">G domain-containing protein</fullName>
    </recommendedName>
</protein>
<dbReference type="InterPro" id="IPR052279">
    <property type="entry name" value="EngB_GTPase"/>
</dbReference>
<feature type="signal peptide" evidence="2">
    <location>
        <begin position="1"/>
        <end position="27"/>
    </location>
</feature>
<evidence type="ECO:0000313" key="3">
    <source>
        <dbReference type="EMBL" id="CAD8893026.1"/>
    </source>
</evidence>
<feature type="compositionally biased region" description="Basic residues" evidence="1">
    <location>
        <begin position="87"/>
        <end position="99"/>
    </location>
</feature>